<evidence type="ECO:0000313" key="2">
    <source>
        <dbReference type="EMBL" id="KAF2871607.1"/>
    </source>
</evidence>
<dbReference type="AlphaFoldDB" id="A0A7C8IFB4"/>
<gene>
    <name evidence="2" type="ORF">BDV95DRAFT_607033</name>
</gene>
<dbReference type="Gene3D" id="1.20.5.340">
    <property type="match status" value="1"/>
</dbReference>
<evidence type="ECO:0000256" key="1">
    <source>
        <dbReference type="SAM" id="MobiDB-lite"/>
    </source>
</evidence>
<dbReference type="EMBL" id="JAADJZ010000011">
    <property type="protein sequence ID" value="KAF2871607.1"/>
    <property type="molecule type" value="Genomic_DNA"/>
</dbReference>
<name>A0A7C8IFB4_9PLEO</name>
<keyword evidence="3" id="KW-1185">Reference proteome</keyword>
<dbReference type="Proteomes" id="UP000481861">
    <property type="component" value="Unassembled WGS sequence"/>
</dbReference>
<reference evidence="2 3" key="1">
    <citation type="submission" date="2020-01" db="EMBL/GenBank/DDBJ databases">
        <authorList>
            <consortium name="DOE Joint Genome Institute"/>
            <person name="Haridas S."/>
            <person name="Albert R."/>
            <person name="Binder M."/>
            <person name="Bloem J."/>
            <person name="Labutti K."/>
            <person name="Salamov A."/>
            <person name="Andreopoulos B."/>
            <person name="Baker S.E."/>
            <person name="Barry K."/>
            <person name="Bills G."/>
            <person name="Bluhm B.H."/>
            <person name="Cannon C."/>
            <person name="Castanera R."/>
            <person name="Culley D.E."/>
            <person name="Daum C."/>
            <person name="Ezra D."/>
            <person name="Gonzalez J.B."/>
            <person name="Henrissat B."/>
            <person name="Kuo A."/>
            <person name="Liang C."/>
            <person name="Lipzen A."/>
            <person name="Lutzoni F."/>
            <person name="Magnuson J."/>
            <person name="Mondo S."/>
            <person name="Nolan M."/>
            <person name="Ohm R."/>
            <person name="Pangilinan J."/>
            <person name="Park H.-J.H."/>
            <person name="Ramirez L."/>
            <person name="Alfaro M."/>
            <person name="Sun H."/>
            <person name="Tritt A."/>
            <person name="Yoshinaga Y."/>
            <person name="Zwiers L.-H.L."/>
            <person name="Turgeon B.G."/>
            <person name="Goodwin S.B."/>
            <person name="Spatafora J.W."/>
            <person name="Crous P.W."/>
            <person name="Grigoriev I.V."/>
        </authorList>
    </citation>
    <scope>NUCLEOTIDE SEQUENCE [LARGE SCALE GENOMIC DNA]</scope>
    <source>
        <strain evidence="2 3">CBS 611.86</strain>
    </source>
</reference>
<evidence type="ECO:0000313" key="3">
    <source>
        <dbReference type="Proteomes" id="UP000481861"/>
    </source>
</evidence>
<feature type="compositionally biased region" description="Low complexity" evidence="1">
    <location>
        <begin position="92"/>
        <end position="102"/>
    </location>
</feature>
<feature type="region of interest" description="Disordered" evidence="1">
    <location>
        <begin position="56"/>
        <end position="130"/>
    </location>
</feature>
<comment type="caution">
    <text evidence="2">The sequence shown here is derived from an EMBL/GenBank/DDBJ whole genome shotgun (WGS) entry which is preliminary data.</text>
</comment>
<protein>
    <submittedName>
        <fullName evidence="2">Uncharacterized protein</fullName>
    </submittedName>
</protein>
<accession>A0A7C8IFB4</accession>
<feature type="compositionally biased region" description="Basic and acidic residues" evidence="1">
    <location>
        <begin position="103"/>
        <end position="122"/>
    </location>
</feature>
<proteinExistence type="predicted"/>
<sequence length="130" mass="14597">MSLEALSTRVTRLAQQLADLSKHHTSLLNKYMQDEERSREKIKTLEEKVKRCEDKIHQLERGRAVSATSSEQRRSVRGGEGSGGEVLDRMSTPELESSSEKTPSTKERSASPGEAEGRDRADMYMSTPED</sequence>
<organism evidence="2 3">
    <name type="scientific">Massariosphaeria phaeospora</name>
    <dbReference type="NCBI Taxonomy" id="100035"/>
    <lineage>
        <taxon>Eukaryota</taxon>
        <taxon>Fungi</taxon>
        <taxon>Dikarya</taxon>
        <taxon>Ascomycota</taxon>
        <taxon>Pezizomycotina</taxon>
        <taxon>Dothideomycetes</taxon>
        <taxon>Pleosporomycetidae</taxon>
        <taxon>Pleosporales</taxon>
        <taxon>Pleosporales incertae sedis</taxon>
        <taxon>Massariosphaeria</taxon>
    </lineage>
</organism>